<evidence type="ECO:0000313" key="9">
    <source>
        <dbReference type="Proteomes" id="UP001161409"/>
    </source>
</evidence>
<dbReference type="SUPFAM" id="SSF53697">
    <property type="entry name" value="SIS domain"/>
    <property type="match status" value="1"/>
</dbReference>
<proteinExistence type="inferred from homology"/>
<evidence type="ECO:0000259" key="7">
    <source>
        <dbReference type="PROSITE" id="PS51464"/>
    </source>
</evidence>
<dbReference type="NCBIfam" id="TIGR00393">
    <property type="entry name" value="kpsF"/>
    <property type="match status" value="1"/>
</dbReference>
<dbReference type="CDD" id="cd05014">
    <property type="entry name" value="SIS_Kpsf"/>
    <property type="match status" value="1"/>
</dbReference>
<evidence type="ECO:0000256" key="5">
    <source>
        <dbReference type="PROSITE-ProRule" id="PRU00703"/>
    </source>
</evidence>
<accession>A0ABQ5TZF4</accession>
<sequence length="333" mass="35120">MTISRDAAFTKNSAHDDLASARRVLKIEAEALLKMEQELNGEFVKAIDLIFNAKGRVIVSGMGKSGHIGKKITATMASTGTPAQFVHPGEASHGDLGMITQDDVVLCLSNSGGTLELADIIAYTRRFNIPLLAIVGKADSTLARQSDVALILPDAPEACSIGLAPTTSTTLTLAMGDALAIALLERRGFSADQFHVFHPGGKLGGSLLRVSDLMHDGDAMPLVDEETPMTSVLIEMTAKSFGCVGITDADGLLIGIITDGDLRRHMGNDLLGKPAREVMTRSPQTIAPRALAAEALNQMNSKGFGGITCLFVAEDTRPVGIISVHDCLRSGVM</sequence>
<reference evidence="8" key="1">
    <citation type="journal article" date="2014" name="Int. J. Syst. Evol. Microbiol.">
        <title>Complete genome of a new Firmicutes species belonging to the dominant human colonic microbiota ('Ruminococcus bicirculans') reveals two chromosomes and a selective capacity to utilize plant glucans.</title>
        <authorList>
            <consortium name="NISC Comparative Sequencing Program"/>
            <person name="Wegmann U."/>
            <person name="Louis P."/>
            <person name="Goesmann A."/>
            <person name="Henrissat B."/>
            <person name="Duncan S.H."/>
            <person name="Flint H.J."/>
        </authorList>
    </citation>
    <scope>NUCLEOTIDE SEQUENCE</scope>
    <source>
        <strain evidence="8">NBRC 103408</strain>
    </source>
</reference>
<feature type="domain" description="SIS" evidence="7">
    <location>
        <begin position="46"/>
        <end position="189"/>
    </location>
</feature>
<dbReference type="PANTHER" id="PTHR42745">
    <property type="match status" value="1"/>
</dbReference>
<keyword evidence="9" id="KW-1185">Reference proteome</keyword>
<organism evidence="8 9">
    <name type="scientific">Sneathiella chinensis</name>
    <dbReference type="NCBI Taxonomy" id="349750"/>
    <lineage>
        <taxon>Bacteria</taxon>
        <taxon>Pseudomonadati</taxon>
        <taxon>Pseudomonadota</taxon>
        <taxon>Alphaproteobacteria</taxon>
        <taxon>Sneathiellales</taxon>
        <taxon>Sneathiellaceae</taxon>
        <taxon>Sneathiella</taxon>
    </lineage>
</organism>
<feature type="domain" description="CBS" evidence="6">
    <location>
        <begin position="214"/>
        <end position="278"/>
    </location>
</feature>
<dbReference type="PIRSF" id="PIRSF004692">
    <property type="entry name" value="KdsD_KpsF"/>
    <property type="match status" value="1"/>
</dbReference>
<reference evidence="8" key="2">
    <citation type="submission" date="2023-01" db="EMBL/GenBank/DDBJ databases">
        <title>Draft genome sequence of Sneathiella chinensis strain NBRC 103408.</title>
        <authorList>
            <person name="Sun Q."/>
            <person name="Mori K."/>
        </authorList>
    </citation>
    <scope>NUCLEOTIDE SEQUENCE</scope>
    <source>
        <strain evidence="8">NBRC 103408</strain>
    </source>
</reference>
<dbReference type="Pfam" id="PF01380">
    <property type="entry name" value="SIS"/>
    <property type="match status" value="1"/>
</dbReference>
<dbReference type="PROSITE" id="PS51464">
    <property type="entry name" value="SIS"/>
    <property type="match status" value="1"/>
</dbReference>
<dbReference type="Pfam" id="PF00571">
    <property type="entry name" value="CBS"/>
    <property type="match status" value="2"/>
</dbReference>
<comment type="similarity">
    <text evidence="1 4">Belongs to the SIS family. GutQ/KpsF subfamily.</text>
</comment>
<dbReference type="InterPro" id="IPR046348">
    <property type="entry name" value="SIS_dom_sf"/>
</dbReference>
<name>A0ABQ5TZF4_9PROT</name>
<evidence type="ECO:0000313" key="8">
    <source>
        <dbReference type="EMBL" id="GLQ04994.1"/>
    </source>
</evidence>
<comment type="caution">
    <text evidence="8">The sequence shown here is derived from an EMBL/GenBank/DDBJ whole genome shotgun (WGS) entry which is preliminary data.</text>
</comment>
<evidence type="ECO:0000256" key="3">
    <source>
        <dbReference type="ARBA" id="ARBA00023122"/>
    </source>
</evidence>
<gene>
    <name evidence="8" type="ORF">GCM10007924_02150</name>
</gene>
<evidence type="ECO:0000256" key="1">
    <source>
        <dbReference type="ARBA" id="ARBA00008165"/>
    </source>
</evidence>
<dbReference type="PANTHER" id="PTHR42745:SF1">
    <property type="entry name" value="ARABINOSE 5-PHOSPHATE ISOMERASE KDSD"/>
    <property type="match status" value="1"/>
</dbReference>
<keyword evidence="3 5" id="KW-0129">CBS domain</keyword>
<evidence type="ECO:0000256" key="4">
    <source>
        <dbReference type="PIRNR" id="PIRNR004692"/>
    </source>
</evidence>
<dbReference type="InterPro" id="IPR000644">
    <property type="entry name" value="CBS_dom"/>
</dbReference>
<keyword evidence="2" id="KW-0677">Repeat</keyword>
<dbReference type="CDD" id="cd04604">
    <property type="entry name" value="CBS_pair_SIS_assoc"/>
    <property type="match status" value="1"/>
</dbReference>
<dbReference type="EMBL" id="BSNF01000001">
    <property type="protein sequence ID" value="GLQ04994.1"/>
    <property type="molecule type" value="Genomic_DNA"/>
</dbReference>
<feature type="domain" description="CBS" evidence="6">
    <location>
        <begin position="279"/>
        <end position="333"/>
    </location>
</feature>
<dbReference type="InterPro" id="IPR046342">
    <property type="entry name" value="CBS_dom_sf"/>
</dbReference>
<dbReference type="InterPro" id="IPR035474">
    <property type="entry name" value="SIS_Kpsf"/>
</dbReference>
<protein>
    <submittedName>
        <fullName evidence="8">KpsF/GutQ protein</fullName>
    </submittedName>
</protein>
<evidence type="ECO:0000256" key="2">
    <source>
        <dbReference type="ARBA" id="ARBA00022737"/>
    </source>
</evidence>
<dbReference type="InterPro" id="IPR050986">
    <property type="entry name" value="GutQ/KpsF_isomerases"/>
</dbReference>
<dbReference type="PROSITE" id="PS51371">
    <property type="entry name" value="CBS"/>
    <property type="match status" value="2"/>
</dbReference>
<dbReference type="Proteomes" id="UP001161409">
    <property type="component" value="Unassembled WGS sequence"/>
</dbReference>
<dbReference type="Gene3D" id="3.10.580.10">
    <property type="entry name" value="CBS-domain"/>
    <property type="match status" value="1"/>
</dbReference>
<dbReference type="RefSeq" id="WP_169559028.1">
    <property type="nucleotide sequence ID" value="NZ_BSNF01000001.1"/>
</dbReference>
<dbReference type="InterPro" id="IPR004800">
    <property type="entry name" value="KdsD/KpsF-type"/>
</dbReference>
<evidence type="ECO:0000259" key="6">
    <source>
        <dbReference type="PROSITE" id="PS51371"/>
    </source>
</evidence>
<dbReference type="Gene3D" id="3.40.50.10490">
    <property type="entry name" value="Glucose-6-phosphate isomerase like protein, domain 1"/>
    <property type="match status" value="1"/>
</dbReference>
<dbReference type="InterPro" id="IPR001347">
    <property type="entry name" value="SIS_dom"/>
</dbReference>